<accession>D5RPB5</accession>
<evidence type="ECO:0000313" key="2">
    <source>
        <dbReference type="EMBL" id="EFH10857.1"/>
    </source>
</evidence>
<dbReference type="AlphaFoldDB" id="D5RPB5"/>
<proteinExistence type="predicted"/>
<dbReference type="EMBL" id="ADVL01000625">
    <property type="protein sequence ID" value="EFH10857.1"/>
    <property type="molecule type" value="Genomic_DNA"/>
</dbReference>
<evidence type="ECO:0000313" key="3">
    <source>
        <dbReference type="Proteomes" id="UP000005324"/>
    </source>
</evidence>
<gene>
    <name evidence="2" type="ORF">HMPREF0731_2926</name>
</gene>
<feature type="compositionally biased region" description="Basic and acidic residues" evidence="1">
    <location>
        <begin position="8"/>
        <end position="23"/>
    </location>
</feature>
<keyword evidence="3" id="KW-1185">Reference proteome</keyword>
<feature type="non-terminal residue" evidence="2">
    <location>
        <position position="47"/>
    </location>
</feature>
<dbReference type="HOGENOM" id="CLU_3175244_0_0_5"/>
<protein>
    <submittedName>
        <fullName evidence="2">Uncharacterized protein</fullName>
    </submittedName>
</protein>
<name>D5RPB5_9PROT</name>
<comment type="caution">
    <text evidence="2">The sequence shown here is derived from an EMBL/GenBank/DDBJ whole genome shotgun (WGS) entry which is preliminary data.</text>
</comment>
<sequence length="47" mass="5157">MTAGLRGCIEHPCNEAGNHERGERRRRAAAAAASERRRRDGGGALRR</sequence>
<dbReference type="Proteomes" id="UP000005324">
    <property type="component" value="Unassembled WGS sequence"/>
</dbReference>
<organism evidence="2 3">
    <name type="scientific">Pseudoroseomonas cervicalis ATCC 49957</name>
    <dbReference type="NCBI Taxonomy" id="525371"/>
    <lineage>
        <taxon>Bacteria</taxon>
        <taxon>Pseudomonadati</taxon>
        <taxon>Pseudomonadota</taxon>
        <taxon>Alphaproteobacteria</taxon>
        <taxon>Acetobacterales</taxon>
        <taxon>Roseomonadaceae</taxon>
        <taxon>Roseomonas</taxon>
    </lineage>
</organism>
<feature type="region of interest" description="Disordered" evidence="1">
    <location>
        <begin position="1"/>
        <end position="47"/>
    </location>
</feature>
<evidence type="ECO:0000256" key="1">
    <source>
        <dbReference type="SAM" id="MobiDB-lite"/>
    </source>
</evidence>
<reference evidence="2 3" key="1">
    <citation type="submission" date="2010-04" db="EMBL/GenBank/DDBJ databases">
        <authorList>
            <person name="Qin X."/>
            <person name="Bachman B."/>
            <person name="Battles P."/>
            <person name="Bell A."/>
            <person name="Bess C."/>
            <person name="Bickham C."/>
            <person name="Chaboub L."/>
            <person name="Chen D."/>
            <person name="Coyle M."/>
            <person name="Deiros D.R."/>
            <person name="Dinh H."/>
            <person name="Forbes L."/>
            <person name="Fowler G."/>
            <person name="Francisco L."/>
            <person name="Fu Q."/>
            <person name="Gubbala S."/>
            <person name="Hale W."/>
            <person name="Han Y."/>
            <person name="Hemphill L."/>
            <person name="Highlander S.K."/>
            <person name="Hirani K."/>
            <person name="Hogues M."/>
            <person name="Jackson L."/>
            <person name="Jakkamsetti A."/>
            <person name="Javaid M."/>
            <person name="Jiang H."/>
            <person name="Korchina V."/>
            <person name="Kovar C."/>
            <person name="Lara F."/>
            <person name="Lee S."/>
            <person name="Mata R."/>
            <person name="Mathew T."/>
            <person name="Moen C."/>
            <person name="Morales K."/>
            <person name="Munidasa M."/>
            <person name="Nazareth L."/>
            <person name="Ngo R."/>
            <person name="Nguyen L."/>
            <person name="Okwuonu G."/>
            <person name="Ongeri F."/>
            <person name="Patil S."/>
            <person name="Petrosino J."/>
            <person name="Pham C."/>
            <person name="Pham P."/>
            <person name="Pu L.-L."/>
            <person name="Puazo M."/>
            <person name="Raj R."/>
            <person name="Reid J."/>
            <person name="Rouhana J."/>
            <person name="Saada N."/>
            <person name="Shang Y."/>
            <person name="Simmons D."/>
            <person name="Thornton R."/>
            <person name="Warren J."/>
            <person name="Weissenberger G."/>
            <person name="Zhang J."/>
            <person name="Zhang L."/>
            <person name="Zhou C."/>
            <person name="Zhu D."/>
            <person name="Muzny D."/>
            <person name="Worley K."/>
            <person name="Gibbs R."/>
        </authorList>
    </citation>
    <scope>NUCLEOTIDE SEQUENCE [LARGE SCALE GENOMIC DNA]</scope>
    <source>
        <strain evidence="2 3">ATCC 49957</strain>
    </source>
</reference>